<feature type="compositionally biased region" description="Basic and acidic residues" evidence="1">
    <location>
        <begin position="38"/>
        <end position="49"/>
    </location>
</feature>
<feature type="compositionally biased region" description="Basic residues" evidence="1">
    <location>
        <begin position="211"/>
        <end position="221"/>
    </location>
</feature>
<sequence length="1383" mass="148181">MAVPVTQGPEENWDDDFEFNQRNSHGEGARAVPTTPLSKDRKNTLKRWTEAGPSTPSKRSSEQPENWDDDFRDSTDSPARGRPRIQHAESEEHENWDEDFDDGGEGQSPKGKARWGSSDEEDDYGFAASEEDKTVTSRTRGVPLHFGDAPPPVPPLPSPLLHSPTPSVFSMPVSSNGHRDSITYSATSHIHLLSTGNSALAFLPPSPPIHRERRRLRKKSRPPPNLAPGMYELEELPDDLGQALTQAPTTPEKRASLSLEDPPPDPPPPVTPGPSTGPSKTPLLSRIGSVGKKWGAGRKKRASTGPTEVALQEHHTEREHVSRPQSVADMLPPRSSSPPTSQPKGGWFFRGGGGGGPGPPPHAPGPVTLGHKTSVDRLLAMAGIERTPPASPRKGKVPSQDLSADNAASIRLTDGSTVPSSALFFGTPKRKPSRPMSVQAPQLQSSNSQGSSSGSSWASSRPPVPRHASYGHDLGRRSATPSSRASSKQRSASASVEDVSRGDRSLTVRDRNQRRRHAVDSQRQSETGSAEQEPEKEKEKEGSRSFMGGMRRISLGGTGKHQRSGSKVHAQQARKLSCATTIRAEREPAEETTPRPPSRVIRTSQDAPLLPPIELQPPSPPREARRDRTDLSKLFGPRPTLEPSRSHPALLSSRSATPLASRPSAEDVPQISPIPSPLPSPTKSKLAASPGQAASLGRATQPPKELECAGSGSVPRRNSLGDLKIPARISQAQVGLRRDLGMVREFAASIDQLKQLQQTYHSLVGEIQTVMYGEQPSGPHSRALTPTLFGLPRPASRTRSNTNPAPSPAPQTPHELVMAFHSIESRYQLSWECAELLIDLGSGAPPHPMSAPTSPPSDSASALALSIVPDGRKSRERAVTLAGDEPKPIIAPPAAMASPPFASPPNTAQWRASTGRHDLSSRQLLLLREMLNNPDTSAAIGMESHLPIPEEDWSAAAVNRAWHWGDPMGSTVTLPSENGTQASGSGASAAAAAKKQKRMSGRLGMRGIRDMLKSLKKSYGENPTASLSPVPPSTTSVSVSTESSVKNGGAESWHQSLVQRRRAKTSTGPESMKSTRERDRHPNSPYGTSMSLHRSSPRRPSLASIFRIGQKNKAHAGSTEQSSDDLSSNPNSATSGATSGLTEQDGEEDWDQVESAFDLERAAAHMLEGSARTDSAGTATVRGRLKKDRGKGKSPYLTQRRPHDRDQSGRPITPRSPEASQSSVWSPERSPRRSMSTLPPPLMPSSPTSRLKQLARGSRKARPPSRGTERSTGPSPSPSTRRPSSGSRQRVVKGGQTGSVRSAPPQEIASPEPSSALSGLSESRLAMTPENIRPLLENAREVYARCGDCIIELKALLASSAQLVASASTDPQSRATSPIAQPS</sequence>
<feature type="compositionally biased region" description="Basic and acidic residues" evidence="1">
    <location>
        <begin position="311"/>
        <end position="322"/>
    </location>
</feature>
<feature type="compositionally biased region" description="Low complexity" evidence="1">
    <location>
        <begin position="273"/>
        <end position="282"/>
    </location>
</feature>
<protein>
    <submittedName>
        <fullName evidence="2">Uncharacterized protein</fullName>
    </submittedName>
</protein>
<feature type="compositionally biased region" description="Low complexity" evidence="1">
    <location>
        <begin position="444"/>
        <end position="460"/>
    </location>
</feature>
<feature type="region of interest" description="Disordered" evidence="1">
    <location>
        <begin position="1"/>
        <end position="161"/>
    </location>
</feature>
<feature type="compositionally biased region" description="Polar residues" evidence="1">
    <location>
        <begin position="970"/>
        <end position="981"/>
    </location>
</feature>
<keyword evidence="3" id="KW-1185">Reference proteome</keyword>
<proteinExistence type="predicted"/>
<evidence type="ECO:0000313" key="3">
    <source>
        <dbReference type="Proteomes" id="UP000076727"/>
    </source>
</evidence>
<feature type="compositionally biased region" description="Polar residues" evidence="1">
    <location>
        <begin position="1118"/>
        <end position="1142"/>
    </location>
</feature>
<organism evidence="2 3">
    <name type="scientific">Daedalea quercina L-15889</name>
    <dbReference type="NCBI Taxonomy" id="1314783"/>
    <lineage>
        <taxon>Eukaryota</taxon>
        <taxon>Fungi</taxon>
        <taxon>Dikarya</taxon>
        <taxon>Basidiomycota</taxon>
        <taxon>Agaricomycotina</taxon>
        <taxon>Agaricomycetes</taxon>
        <taxon>Polyporales</taxon>
        <taxon>Fomitopsis</taxon>
    </lineage>
</organism>
<evidence type="ECO:0000256" key="1">
    <source>
        <dbReference type="SAM" id="MobiDB-lite"/>
    </source>
</evidence>
<dbReference type="OrthoDB" id="2554322at2759"/>
<feature type="compositionally biased region" description="Polar residues" evidence="1">
    <location>
        <begin position="1312"/>
        <end position="1321"/>
    </location>
</feature>
<feature type="compositionally biased region" description="Pro residues" evidence="1">
    <location>
        <begin position="609"/>
        <end position="621"/>
    </location>
</feature>
<feature type="compositionally biased region" description="Low complexity" evidence="1">
    <location>
        <begin position="1089"/>
        <end position="1099"/>
    </location>
</feature>
<feature type="region of interest" description="Disordered" evidence="1">
    <location>
        <begin position="970"/>
        <end position="1007"/>
    </location>
</feature>
<feature type="compositionally biased region" description="Basic and acidic residues" evidence="1">
    <location>
        <begin position="622"/>
        <end position="631"/>
    </location>
</feature>
<feature type="region of interest" description="Disordered" evidence="1">
    <location>
        <begin position="198"/>
        <end position="720"/>
    </location>
</feature>
<feature type="compositionally biased region" description="Low complexity" evidence="1">
    <location>
        <begin position="1270"/>
        <end position="1288"/>
    </location>
</feature>
<feature type="compositionally biased region" description="Low complexity" evidence="1">
    <location>
        <begin position="1023"/>
        <end position="1045"/>
    </location>
</feature>
<evidence type="ECO:0000313" key="2">
    <source>
        <dbReference type="EMBL" id="KZT65498.1"/>
    </source>
</evidence>
<feature type="compositionally biased region" description="Low complexity" evidence="1">
    <location>
        <begin position="982"/>
        <end position="993"/>
    </location>
</feature>
<feature type="compositionally biased region" description="Basic and acidic residues" evidence="1">
    <location>
        <begin position="1073"/>
        <end position="1082"/>
    </location>
</feature>
<feature type="compositionally biased region" description="Polar residues" evidence="1">
    <location>
        <begin position="521"/>
        <end position="530"/>
    </location>
</feature>
<feature type="compositionally biased region" description="Polar residues" evidence="1">
    <location>
        <begin position="1369"/>
        <end position="1383"/>
    </location>
</feature>
<reference evidence="2 3" key="1">
    <citation type="journal article" date="2016" name="Mol. Biol. Evol.">
        <title>Comparative Genomics of Early-Diverging Mushroom-Forming Fungi Provides Insights into the Origins of Lignocellulose Decay Capabilities.</title>
        <authorList>
            <person name="Nagy L.G."/>
            <person name="Riley R."/>
            <person name="Tritt A."/>
            <person name="Adam C."/>
            <person name="Daum C."/>
            <person name="Floudas D."/>
            <person name="Sun H."/>
            <person name="Yadav J.S."/>
            <person name="Pangilinan J."/>
            <person name="Larsson K.H."/>
            <person name="Matsuura K."/>
            <person name="Barry K."/>
            <person name="Labutti K."/>
            <person name="Kuo R."/>
            <person name="Ohm R.A."/>
            <person name="Bhattacharya S.S."/>
            <person name="Shirouzu T."/>
            <person name="Yoshinaga Y."/>
            <person name="Martin F.M."/>
            <person name="Grigoriev I.V."/>
            <person name="Hibbett D.S."/>
        </authorList>
    </citation>
    <scope>NUCLEOTIDE SEQUENCE [LARGE SCALE GENOMIC DNA]</scope>
    <source>
        <strain evidence="2 3">L-15889</strain>
    </source>
</reference>
<dbReference type="Proteomes" id="UP000076727">
    <property type="component" value="Unassembled WGS sequence"/>
</dbReference>
<gene>
    <name evidence="2" type="ORF">DAEQUDRAFT_716400</name>
</gene>
<feature type="region of interest" description="Disordered" evidence="1">
    <location>
        <begin position="793"/>
        <end position="813"/>
    </location>
</feature>
<feature type="compositionally biased region" description="Basic and acidic residues" evidence="1">
    <location>
        <begin position="533"/>
        <end position="543"/>
    </location>
</feature>
<feature type="region of interest" description="Disordered" evidence="1">
    <location>
        <begin position="1019"/>
        <end position="1099"/>
    </location>
</feature>
<feature type="compositionally biased region" description="Pro residues" evidence="1">
    <location>
        <begin position="149"/>
        <end position="158"/>
    </location>
</feature>
<feature type="compositionally biased region" description="Basic residues" evidence="1">
    <location>
        <begin position="1183"/>
        <end position="1192"/>
    </location>
</feature>
<feature type="region of interest" description="Disordered" evidence="1">
    <location>
        <begin position="1362"/>
        <end position="1383"/>
    </location>
</feature>
<accession>A0A165MCG2</accession>
<feature type="compositionally biased region" description="Basic and acidic residues" evidence="1">
    <location>
        <begin position="498"/>
        <end position="511"/>
    </location>
</feature>
<feature type="compositionally biased region" description="Low complexity" evidence="1">
    <location>
        <begin position="477"/>
        <end position="495"/>
    </location>
</feature>
<name>A0A165MCG2_9APHY</name>
<feature type="compositionally biased region" description="Acidic residues" evidence="1">
    <location>
        <begin position="91"/>
        <end position="104"/>
    </location>
</feature>
<dbReference type="EMBL" id="KV429104">
    <property type="protein sequence ID" value="KZT65498.1"/>
    <property type="molecule type" value="Genomic_DNA"/>
</dbReference>
<feature type="compositionally biased region" description="Low complexity" evidence="1">
    <location>
        <begin position="332"/>
        <end position="347"/>
    </location>
</feature>
<feature type="region of interest" description="Disordered" evidence="1">
    <location>
        <begin position="1111"/>
        <end position="1321"/>
    </location>
</feature>
<feature type="compositionally biased region" description="Basic and acidic residues" evidence="1">
    <location>
        <begin position="583"/>
        <end position="593"/>
    </location>
</feature>